<dbReference type="Pfam" id="PF00933">
    <property type="entry name" value="Glyco_hydro_3"/>
    <property type="match status" value="1"/>
</dbReference>
<dbReference type="InterPro" id="IPR001764">
    <property type="entry name" value="Glyco_hydro_3_N"/>
</dbReference>
<dbReference type="Proteomes" id="UP000230392">
    <property type="component" value="Unassembled WGS sequence"/>
</dbReference>
<dbReference type="InterPro" id="IPR017853">
    <property type="entry name" value="GH"/>
</dbReference>
<evidence type="ECO:0000256" key="1">
    <source>
        <dbReference type="ARBA" id="ARBA00022801"/>
    </source>
</evidence>
<comment type="caution">
    <text evidence="3">The sequence shown here is derived from an EMBL/GenBank/DDBJ whole genome shotgun (WGS) entry which is preliminary data.</text>
</comment>
<evidence type="ECO:0000259" key="2">
    <source>
        <dbReference type="Pfam" id="PF00933"/>
    </source>
</evidence>
<sequence>MKKQKGKGYKIYLDNTQAVEKRVKDLLSRMTLEEKISQLGANLLESLLGKDHFSIRKVRKIAADLGIGVLHNIVKDFRLNIDVVDSVQHYLKEKTRLGIPAIITGEGVHGHMSEGATIFPHGLALASTWNPELVRKVSSVVAREARSVGVSQILSPVLDLSREPRWGRCQENYGEDP</sequence>
<dbReference type="PRINTS" id="PR00133">
    <property type="entry name" value="GLHYDRLASE3"/>
</dbReference>
<dbReference type="PANTHER" id="PTHR30620:SF123">
    <property type="entry name" value="BETA-XYLOSIDASE"/>
    <property type="match status" value="1"/>
</dbReference>
<feature type="domain" description="Glycoside hydrolase family 3 N-terminal" evidence="2">
    <location>
        <begin position="31"/>
        <end position="177"/>
    </location>
</feature>
<accession>A0A2G9YCI3</accession>
<evidence type="ECO:0000313" key="4">
    <source>
        <dbReference type="Proteomes" id="UP000230392"/>
    </source>
</evidence>
<gene>
    <name evidence="3" type="ORF">COX46_02350</name>
</gene>
<feature type="non-terminal residue" evidence="3">
    <location>
        <position position="177"/>
    </location>
</feature>
<dbReference type="EMBL" id="PCRF01000109">
    <property type="protein sequence ID" value="PIP16423.1"/>
    <property type="molecule type" value="Genomic_DNA"/>
</dbReference>
<dbReference type="GO" id="GO:0009251">
    <property type="term" value="P:glucan catabolic process"/>
    <property type="evidence" value="ECO:0007669"/>
    <property type="project" value="TreeGrafter"/>
</dbReference>
<dbReference type="GO" id="GO:0008422">
    <property type="term" value="F:beta-glucosidase activity"/>
    <property type="evidence" value="ECO:0007669"/>
    <property type="project" value="TreeGrafter"/>
</dbReference>
<dbReference type="SUPFAM" id="SSF51445">
    <property type="entry name" value="(Trans)glycosidases"/>
    <property type="match status" value="1"/>
</dbReference>
<reference evidence="3 4" key="1">
    <citation type="submission" date="2017-09" db="EMBL/GenBank/DDBJ databases">
        <title>Depth-based differentiation of microbial function through sediment-hosted aquifers and enrichment of novel symbionts in the deep terrestrial subsurface.</title>
        <authorList>
            <person name="Probst A.J."/>
            <person name="Ladd B."/>
            <person name="Jarett J.K."/>
            <person name="Geller-Mcgrath D.E."/>
            <person name="Sieber C.M."/>
            <person name="Emerson J.B."/>
            <person name="Anantharaman K."/>
            <person name="Thomas B.C."/>
            <person name="Malmstrom R."/>
            <person name="Stieglmeier M."/>
            <person name="Klingl A."/>
            <person name="Woyke T."/>
            <person name="Ryan C.M."/>
            <person name="Banfield J.F."/>
        </authorList>
    </citation>
    <scope>NUCLEOTIDE SEQUENCE [LARGE SCALE GENOMIC DNA]</scope>
    <source>
        <strain evidence="3">CG23_combo_of_CG06-09_8_20_14_all_48_7</strain>
    </source>
</reference>
<dbReference type="PANTHER" id="PTHR30620">
    <property type="entry name" value="PERIPLASMIC BETA-GLUCOSIDASE-RELATED"/>
    <property type="match status" value="1"/>
</dbReference>
<keyword evidence="1" id="KW-0378">Hydrolase</keyword>
<organism evidence="3 4">
    <name type="scientific">bacterium (Candidatus Ratteibacteria) CG23_combo_of_CG06-09_8_20_14_all_48_7</name>
    <dbReference type="NCBI Taxonomy" id="2014292"/>
    <lineage>
        <taxon>Bacteria</taxon>
        <taxon>Candidatus Ratteibacteria</taxon>
    </lineage>
</organism>
<name>A0A2G9YCI3_9BACT</name>
<protein>
    <submittedName>
        <fullName evidence="3">Beta-glucosidase</fullName>
    </submittedName>
</protein>
<proteinExistence type="predicted"/>
<dbReference type="Gene3D" id="3.20.20.300">
    <property type="entry name" value="Glycoside hydrolase, family 3, N-terminal domain"/>
    <property type="match status" value="1"/>
</dbReference>
<evidence type="ECO:0000313" key="3">
    <source>
        <dbReference type="EMBL" id="PIP16423.1"/>
    </source>
</evidence>
<dbReference type="AlphaFoldDB" id="A0A2G9YCI3"/>
<dbReference type="InterPro" id="IPR051915">
    <property type="entry name" value="Cellulose_Degrad_GH3"/>
</dbReference>
<dbReference type="InterPro" id="IPR036962">
    <property type="entry name" value="Glyco_hydro_3_N_sf"/>
</dbReference>